<dbReference type="InterPro" id="IPR030808">
    <property type="entry name" value="Glycosyl_04372"/>
</dbReference>
<evidence type="ECO:0000313" key="2">
    <source>
        <dbReference type="Proteomes" id="UP001156882"/>
    </source>
</evidence>
<gene>
    <name evidence="1" type="ORF">GCM10007874_57180</name>
</gene>
<evidence type="ECO:0008006" key="3">
    <source>
        <dbReference type="Google" id="ProtNLM"/>
    </source>
</evidence>
<proteinExistence type="predicted"/>
<accession>A0ABQ6CQU3</accession>
<keyword evidence="2" id="KW-1185">Reference proteome</keyword>
<dbReference type="EMBL" id="BSPC01000066">
    <property type="protein sequence ID" value="GLS22698.1"/>
    <property type="molecule type" value="Genomic_DNA"/>
</dbReference>
<dbReference type="Proteomes" id="UP001156882">
    <property type="component" value="Unassembled WGS sequence"/>
</dbReference>
<sequence>MSLTRYRFVVITIPERIGHLAIELDWFLKQRALGQFAAIKPIVLLPYSEAANPALLRLWGNYLTLISNPIATTVLKPLVYFESLRIDLLSVACTLDEAAQYQDVVKAWGDRPPLFKLPDSLNEKGRKALEELGMPPGAWFVCIHARDGVYSPRDEHLHVYRNSDIAKCLAAVDEIIARGGWCVRMGERGTASLPDRPGLINYPDTHLKSDWMDLYLASQARFFLGNTSGLCLIATISGVPCALANMAPYGACYGMGSKDISIPKRLTRLNGSAPKFAEIFASNVASFRFAEQYAEAGWGIEENTEEQIRDLVLEMLDRLDGVFQETSDAERLQQAFRGLLTPRHYTYGAPSRIGEAFLSQHAAELGMPEAPRTIMSIGSPNREIETSNEMIITASGKGIGSQ</sequence>
<protein>
    <recommendedName>
        <fullName evidence="3">TIGR04372 family glycosyltransferase</fullName>
    </recommendedName>
</protein>
<evidence type="ECO:0000313" key="1">
    <source>
        <dbReference type="EMBL" id="GLS22698.1"/>
    </source>
</evidence>
<dbReference type="NCBIfam" id="TIGR04372">
    <property type="entry name" value="glycosyl_04372"/>
    <property type="match status" value="1"/>
</dbReference>
<reference evidence="2" key="1">
    <citation type="journal article" date="2019" name="Int. J. Syst. Evol. Microbiol.">
        <title>The Global Catalogue of Microorganisms (GCM) 10K type strain sequencing project: providing services to taxonomists for standard genome sequencing and annotation.</title>
        <authorList>
            <consortium name="The Broad Institute Genomics Platform"/>
            <consortium name="The Broad Institute Genome Sequencing Center for Infectious Disease"/>
            <person name="Wu L."/>
            <person name="Ma J."/>
        </authorList>
    </citation>
    <scope>NUCLEOTIDE SEQUENCE [LARGE SCALE GENOMIC DNA]</scope>
    <source>
        <strain evidence="2">NBRC 101365</strain>
    </source>
</reference>
<name>A0ABQ6CQU3_9HYPH</name>
<comment type="caution">
    <text evidence="1">The sequence shown here is derived from an EMBL/GenBank/DDBJ whole genome shotgun (WGS) entry which is preliminary data.</text>
</comment>
<organism evidence="1 2">
    <name type="scientific">Labrys miyagiensis</name>
    <dbReference type="NCBI Taxonomy" id="346912"/>
    <lineage>
        <taxon>Bacteria</taxon>
        <taxon>Pseudomonadati</taxon>
        <taxon>Pseudomonadota</taxon>
        <taxon>Alphaproteobacteria</taxon>
        <taxon>Hyphomicrobiales</taxon>
        <taxon>Xanthobacteraceae</taxon>
        <taxon>Labrys</taxon>
    </lineage>
</organism>